<dbReference type="Proteomes" id="UP001194468">
    <property type="component" value="Unassembled WGS sequence"/>
</dbReference>
<dbReference type="AlphaFoldDB" id="A0AAD4BQQ2"/>
<keyword evidence="2" id="KW-1185">Reference proteome</keyword>
<accession>A0AAD4BQQ2</accession>
<dbReference type="EMBL" id="WHUW01000020">
    <property type="protein sequence ID" value="KAF8436865.1"/>
    <property type="molecule type" value="Genomic_DNA"/>
</dbReference>
<evidence type="ECO:0000313" key="2">
    <source>
        <dbReference type="Proteomes" id="UP001194468"/>
    </source>
</evidence>
<reference evidence="1" key="2">
    <citation type="journal article" date="2020" name="Nat. Commun.">
        <title>Large-scale genome sequencing of mycorrhizal fungi provides insights into the early evolution of symbiotic traits.</title>
        <authorList>
            <person name="Miyauchi S."/>
            <person name="Kiss E."/>
            <person name="Kuo A."/>
            <person name="Drula E."/>
            <person name="Kohler A."/>
            <person name="Sanchez-Garcia M."/>
            <person name="Morin E."/>
            <person name="Andreopoulos B."/>
            <person name="Barry K.W."/>
            <person name="Bonito G."/>
            <person name="Buee M."/>
            <person name="Carver A."/>
            <person name="Chen C."/>
            <person name="Cichocki N."/>
            <person name="Clum A."/>
            <person name="Culley D."/>
            <person name="Crous P.W."/>
            <person name="Fauchery L."/>
            <person name="Girlanda M."/>
            <person name="Hayes R.D."/>
            <person name="Keri Z."/>
            <person name="LaButti K."/>
            <person name="Lipzen A."/>
            <person name="Lombard V."/>
            <person name="Magnuson J."/>
            <person name="Maillard F."/>
            <person name="Murat C."/>
            <person name="Nolan M."/>
            <person name="Ohm R.A."/>
            <person name="Pangilinan J."/>
            <person name="Pereira M.F."/>
            <person name="Perotto S."/>
            <person name="Peter M."/>
            <person name="Pfister S."/>
            <person name="Riley R."/>
            <person name="Sitrit Y."/>
            <person name="Stielow J.B."/>
            <person name="Szollosi G."/>
            <person name="Zifcakova L."/>
            <person name="Stursova M."/>
            <person name="Spatafora J.W."/>
            <person name="Tedersoo L."/>
            <person name="Vaario L.M."/>
            <person name="Yamada A."/>
            <person name="Yan M."/>
            <person name="Wang P."/>
            <person name="Xu J."/>
            <person name="Bruns T."/>
            <person name="Baldrian P."/>
            <person name="Vilgalys R."/>
            <person name="Dunand C."/>
            <person name="Henrissat B."/>
            <person name="Grigoriev I.V."/>
            <person name="Hibbett D."/>
            <person name="Nagy L.G."/>
            <person name="Martin F.M."/>
        </authorList>
    </citation>
    <scope>NUCLEOTIDE SEQUENCE</scope>
    <source>
        <strain evidence="1">BED1</strain>
    </source>
</reference>
<reference evidence="1" key="1">
    <citation type="submission" date="2019-10" db="EMBL/GenBank/DDBJ databases">
        <authorList>
            <consortium name="DOE Joint Genome Institute"/>
            <person name="Kuo A."/>
            <person name="Miyauchi S."/>
            <person name="Kiss E."/>
            <person name="Drula E."/>
            <person name="Kohler A."/>
            <person name="Sanchez-Garcia M."/>
            <person name="Andreopoulos B."/>
            <person name="Barry K.W."/>
            <person name="Bonito G."/>
            <person name="Buee M."/>
            <person name="Carver A."/>
            <person name="Chen C."/>
            <person name="Cichocki N."/>
            <person name="Clum A."/>
            <person name="Culley D."/>
            <person name="Crous P.W."/>
            <person name="Fauchery L."/>
            <person name="Girlanda M."/>
            <person name="Hayes R."/>
            <person name="Keri Z."/>
            <person name="LaButti K."/>
            <person name="Lipzen A."/>
            <person name="Lombard V."/>
            <person name="Magnuson J."/>
            <person name="Maillard F."/>
            <person name="Morin E."/>
            <person name="Murat C."/>
            <person name="Nolan M."/>
            <person name="Ohm R."/>
            <person name="Pangilinan J."/>
            <person name="Pereira M."/>
            <person name="Perotto S."/>
            <person name="Peter M."/>
            <person name="Riley R."/>
            <person name="Sitrit Y."/>
            <person name="Stielow B."/>
            <person name="Szollosi G."/>
            <person name="Zifcakova L."/>
            <person name="Stursova M."/>
            <person name="Spatafora J.W."/>
            <person name="Tedersoo L."/>
            <person name="Vaario L.-M."/>
            <person name="Yamada A."/>
            <person name="Yan M."/>
            <person name="Wang P."/>
            <person name="Xu J."/>
            <person name="Bruns T."/>
            <person name="Baldrian P."/>
            <person name="Vilgalys R."/>
            <person name="Henrissat B."/>
            <person name="Grigoriev I.V."/>
            <person name="Hibbett D."/>
            <person name="Nagy L.G."/>
            <person name="Martin F.M."/>
        </authorList>
    </citation>
    <scope>NUCLEOTIDE SEQUENCE</scope>
    <source>
        <strain evidence="1">BED1</strain>
    </source>
</reference>
<evidence type="ECO:0000313" key="1">
    <source>
        <dbReference type="EMBL" id="KAF8436865.1"/>
    </source>
</evidence>
<feature type="non-terminal residue" evidence="1">
    <location>
        <position position="1"/>
    </location>
</feature>
<proteinExistence type="predicted"/>
<sequence>DEKPSAWKEKYGKPELGCCSNCNFYYSPNTTTTMLHKHLDVWHLLAYVILAQERSWTPQLLAVAHAMDRGYTLADLETLIHDGSSIMNLPLQVTGDSNMIDTNLTGQAMIPLYTKEVFIDILTHSLLLVT</sequence>
<protein>
    <submittedName>
        <fullName evidence="1">Uncharacterized protein</fullName>
    </submittedName>
</protein>
<organism evidence="1 2">
    <name type="scientific">Boletus edulis BED1</name>
    <dbReference type="NCBI Taxonomy" id="1328754"/>
    <lineage>
        <taxon>Eukaryota</taxon>
        <taxon>Fungi</taxon>
        <taxon>Dikarya</taxon>
        <taxon>Basidiomycota</taxon>
        <taxon>Agaricomycotina</taxon>
        <taxon>Agaricomycetes</taxon>
        <taxon>Agaricomycetidae</taxon>
        <taxon>Boletales</taxon>
        <taxon>Boletineae</taxon>
        <taxon>Boletaceae</taxon>
        <taxon>Boletoideae</taxon>
        <taxon>Boletus</taxon>
    </lineage>
</organism>
<name>A0AAD4BQQ2_BOLED</name>
<gene>
    <name evidence="1" type="ORF">L210DRAFT_863772</name>
</gene>
<comment type="caution">
    <text evidence="1">The sequence shown here is derived from an EMBL/GenBank/DDBJ whole genome shotgun (WGS) entry which is preliminary data.</text>
</comment>